<dbReference type="GO" id="GO:0016151">
    <property type="term" value="F:nickel cation binding"/>
    <property type="evidence" value="ECO:0007669"/>
    <property type="project" value="InterPro"/>
</dbReference>
<accession>A0A382AMQ9</accession>
<dbReference type="InterPro" id="IPR038277">
    <property type="entry name" value="UreF_sf"/>
</dbReference>
<dbReference type="EMBL" id="UINC01026006">
    <property type="protein sequence ID" value="SVB02674.1"/>
    <property type="molecule type" value="Genomic_DNA"/>
</dbReference>
<organism evidence="3">
    <name type="scientific">marine metagenome</name>
    <dbReference type="NCBI Taxonomy" id="408172"/>
    <lineage>
        <taxon>unclassified sequences</taxon>
        <taxon>metagenomes</taxon>
        <taxon>ecological metagenomes</taxon>
    </lineage>
</organism>
<reference evidence="3" key="1">
    <citation type="submission" date="2018-05" db="EMBL/GenBank/DDBJ databases">
        <authorList>
            <person name="Lanie J.A."/>
            <person name="Ng W.-L."/>
            <person name="Kazmierczak K.M."/>
            <person name="Andrzejewski T.M."/>
            <person name="Davidsen T.M."/>
            <person name="Wayne K.J."/>
            <person name="Tettelin H."/>
            <person name="Glass J.I."/>
            <person name="Rusch D."/>
            <person name="Podicherti R."/>
            <person name="Tsui H.-C.T."/>
            <person name="Winkler M.E."/>
        </authorList>
    </citation>
    <scope>NUCLEOTIDE SEQUENCE</scope>
</reference>
<dbReference type="PIRSF" id="PIRSF009467">
    <property type="entry name" value="Ureas_acces_UreF"/>
    <property type="match status" value="1"/>
</dbReference>
<name>A0A382AMQ9_9ZZZZ</name>
<proteinExistence type="inferred from homology"/>
<dbReference type="InterPro" id="IPR002639">
    <property type="entry name" value="UreF"/>
</dbReference>
<keyword evidence="2" id="KW-0143">Chaperone</keyword>
<protein>
    <recommendedName>
        <fullName evidence="4">Urease accessory protein UreF</fullName>
    </recommendedName>
</protein>
<gene>
    <name evidence="3" type="ORF">METZ01_LOCUS155528</name>
</gene>
<evidence type="ECO:0000256" key="2">
    <source>
        <dbReference type="ARBA" id="ARBA00023186"/>
    </source>
</evidence>
<dbReference type="HAMAP" id="MF_01385">
    <property type="entry name" value="UreF"/>
    <property type="match status" value="1"/>
</dbReference>
<keyword evidence="1" id="KW-0996">Nickel insertion</keyword>
<dbReference type="Gene3D" id="1.10.4190.10">
    <property type="entry name" value="Urease accessory protein UreF"/>
    <property type="match status" value="1"/>
</dbReference>
<dbReference type="PANTHER" id="PTHR33620">
    <property type="entry name" value="UREASE ACCESSORY PROTEIN F"/>
    <property type="match status" value="1"/>
</dbReference>
<sequence length="202" mass="21949">METAIEKGFVNNQADLVDWIETDLGHGPGWADAVLFTLVFSAAKSANDHELFDLAELAHAFRGSAELELESTSQGKAFVRAISESWSLPEIESFQKQLNARNIEITLPGAAAMSCAAEEISAREALFFFVQANASNLVSAAIRLIPLGQSEGQRALLALETSICKVVEKAPTITLDTFGVSTPMIDIMSIAHETQYTRLFRS</sequence>
<dbReference type="PANTHER" id="PTHR33620:SF1">
    <property type="entry name" value="UREASE ACCESSORY PROTEIN F"/>
    <property type="match status" value="1"/>
</dbReference>
<evidence type="ECO:0008006" key="4">
    <source>
        <dbReference type="Google" id="ProtNLM"/>
    </source>
</evidence>
<dbReference type="AlphaFoldDB" id="A0A382AMQ9"/>
<evidence type="ECO:0000256" key="1">
    <source>
        <dbReference type="ARBA" id="ARBA00022988"/>
    </source>
</evidence>
<evidence type="ECO:0000313" key="3">
    <source>
        <dbReference type="EMBL" id="SVB02674.1"/>
    </source>
</evidence>
<dbReference type="Pfam" id="PF01730">
    <property type="entry name" value="UreF"/>
    <property type="match status" value="1"/>
</dbReference>